<dbReference type="GO" id="GO:0016874">
    <property type="term" value="F:ligase activity"/>
    <property type="evidence" value="ECO:0007669"/>
    <property type="project" value="UniProtKB-KW"/>
</dbReference>
<dbReference type="InterPro" id="IPR036291">
    <property type="entry name" value="NAD(P)-bd_dom_sf"/>
</dbReference>
<organism evidence="7 8">
    <name type="scientific">Noviherbaspirillum album</name>
    <dbReference type="NCBI Taxonomy" id="3080276"/>
    <lineage>
        <taxon>Bacteria</taxon>
        <taxon>Pseudomonadati</taxon>
        <taxon>Pseudomonadota</taxon>
        <taxon>Betaproteobacteria</taxon>
        <taxon>Burkholderiales</taxon>
        <taxon>Oxalobacteraceae</taxon>
        <taxon>Noviherbaspirillum</taxon>
    </lineage>
</organism>
<dbReference type="Gene3D" id="3.40.50.720">
    <property type="entry name" value="NAD(P)-binding Rossmann-like Domain"/>
    <property type="match status" value="1"/>
</dbReference>
<dbReference type="Pfam" id="PF13607">
    <property type="entry name" value="Succ_CoA_lig"/>
    <property type="match status" value="1"/>
</dbReference>
<feature type="domain" description="N-acetyltransferase" evidence="6">
    <location>
        <begin position="735"/>
        <end position="891"/>
    </location>
</feature>
<dbReference type="InterPro" id="IPR013815">
    <property type="entry name" value="ATP_grasp_subdomain_1"/>
</dbReference>
<feature type="domain" description="ATP-grasp" evidence="5">
    <location>
        <begin position="497"/>
        <end position="533"/>
    </location>
</feature>
<gene>
    <name evidence="7" type="ORF">RY831_31115</name>
</gene>
<dbReference type="RefSeq" id="WP_326510201.1">
    <property type="nucleotide sequence ID" value="NZ_JAWIIV010000062.1"/>
</dbReference>
<dbReference type="InterPro" id="IPR011761">
    <property type="entry name" value="ATP-grasp"/>
</dbReference>
<evidence type="ECO:0000256" key="2">
    <source>
        <dbReference type="ARBA" id="ARBA00022741"/>
    </source>
</evidence>
<dbReference type="Gene3D" id="3.30.470.20">
    <property type="entry name" value="ATP-grasp fold, B domain"/>
    <property type="match status" value="1"/>
</dbReference>
<dbReference type="PROSITE" id="PS51186">
    <property type="entry name" value="GNAT"/>
    <property type="match status" value="1"/>
</dbReference>
<dbReference type="PROSITE" id="PS50975">
    <property type="entry name" value="ATP_GRASP"/>
    <property type="match status" value="1"/>
</dbReference>
<dbReference type="EMBL" id="JAWIIV010000062">
    <property type="protein sequence ID" value="MEC4723590.1"/>
    <property type="molecule type" value="Genomic_DNA"/>
</dbReference>
<dbReference type="Proteomes" id="UP001352263">
    <property type="component" value="Unassembled WGS sequence"/>
</dbReference>
<dbReference type="SUPFAM" id="SSF51735">
    <property type="entry name" value="NAD(P)-binding Rossmann-fold domains"/>
    <property type="match status" value="1"/>
</dbReference>
<evidence type="ECO:0000256" key="3">
    <source>
        <dbReference type="ARBA" id="ARBA00022840"/>
    </source>
</evidence>
<dbReference type="PANTHER" id="PTHR43334:SF1">
    <property type="entry name" value="3-HYDROXYPROPIONATE--COA LIGASE [ADP-FORMING]"/>
    <property type="match status" value="1"/>
</dbReference>
<evidence type="ECO:0000313" key="8">
    <source>
        <dbReference type="Proteomes" id="UP001352263"/>
    </source>
</evidence>
<dbReference type="SUPFAM" id="SSF55729">
    <property type="entry name" value="Acyl-CoA N-acyltransferases (Nat)"/>
    <property type="match status" value="1"/>
</dbReference>
<reference evidence="7 8" key="1">
    <citation type="submission" date="2023-10" db="EMBL/GenBank/DDBJ databases">
        <title>Noviherbaspirillum sp. CPCC 100848 genome assembly.</title>
        <authorList>
            <person name="Li X.Y."/>
            <person name="Fang X.M."/>
        </authorList>
    </citation>
    <scope>NUCLEOTIDE SEQUENCE [LARGE SCALE GENOMIC DNA]</scope>
    <source>
        <strain evidence="7 8">CPCC 100848</strain>
    </source>
</reference>
<dbReference type="InterPro" id="IPR000182">
    <property type="entry name" value="GNAT_dom"/>
</dbReference>
<proteinExistence type="predicted"/>
<keyword evidence="1 7" id="KW-0436">Ligase</keyword>
<dbReference type="Pfam" id="PF13302">
    <property type="entry name" value="Acetyltransf_3"/>
    <property type="match status" value="1"/>
</dbReference>
<keyword evidence="2 4" id="KW-0547">Nucleotide-binding</keyword>
<evidence type="ECO:0000256" key="1">
    <source>
        <dbReference type="ARBA" id="ARBA00022598"/>
    </source>
</evidence>
<dbReference type="Pfam" id="PF19045">
    <property type="entry name" value="Ligase_CoA_2"/>
    <property type="match status" value="1"/>
</dbReference>
<dbReference type="Gene3D" id="3.40.630.30">
    <property type="match status" value="1"/>
</dbReference>
<dbReference type="SUPFAM" id="SSF52210">
    <property type="entry name" value="Succinyl-CoA synthetase domains"/>
    <property type="match status" value="2"/>
</dbReference>
<comment type="caution">
    <text evidence="7">The sequence shown here is derived from an EMBL/GenBank/DDBJ whole genome shotgun (WGS) entry which is preliminary data.</text>
</comment>
<dbReference type="Pfam" id="PF13549">
    <property type="entry name" value="ATP-grasp_5"/>
    <property type="match status" value="1"/>
</dbReference>
<dbReference type="InterPro" id="IPR051538">
    <property type="entry name" value="Acyl-CoA_Synth/Transferase"/>
</dbReference>
<dbReference type="SMART" id="SM00881">
    <property type="entry name" value="CoA_binding"/>
    <property type="match status" value="1"/>
</dbReference>
<dbReference type="InterPro" id="IPR003781">
    <property type="entry name" value="CoA-bd"/>
</dbReference>
<dbReference type="InterPro" id="IPR043938">
    <property type="entry name" value="Ligase_CoA_dom"/>
</dbReference>
<keyword evidence="3 4" id="KW-0067">ATP-binding</keyword>
<accession>A0ABU6JIR2</accession>
<dbReference type="PANTHER" id="PTHR43334">
    <property type="entry name" value="ACETATE--COA LIGASE [ADP-FORMING]"/>
    <property type="match status" value="1"/>
</dbReference>
<dbReference type="InterPro" id="IPR016181">
    <property type="entry name" value="Acyl_CoA_acyltransferase"/>
</dbReference>
<evidence type="ECO:0000259" key="5">
    <source>
        <dbReference type="PROSITE" id="PS50975"/>
    </source>
</evidence>
<dbReference type="SUPFAM" id="SSF56059">
    <property type="entry name" value="Glutathione synthetase ATP-binding domain-like"/>
    <property type="match status" value="1"/>
</dbReference>
<evidence type="ECO:0000313" key="7">
    <source>
        <dbReference type="EMBL" id="MEC4723590.1"/>
    </source>
</evidence>
<sequence length="893" mass="96310">MTVRNLNYLFHPKSVAIIGASNKPHGVGTTVLENVVHAGFHGDIYPVNPKYETLCGLKTYPDIASLPGAPDLAVICTPPASVPGLISQLGERGTRAVIVLTAGLSAHRDWRGRTMKELMLAAAKPYLLRILGPNCVGMLVPGIGLNASFAHINALPGKIAFVSQSGAMVTGVLDWARSRNIGFSKFVSLGDSVDVDFGDVIDYLASDPDTQAILLYIEAVSSARKFMSAARAAARSKPTLVIKAGRVAEGAKAATSHTGALAGADDVYDAAIRRAGMLRVYSTEELFDAVETLARLRPLSGERLAILTNGGGPGVMATDTLVCSGGKLASLSAATLDRLHAVLPSNWSKANPIDIVGDAPPERYTQALQILLADKEVDATLFIHAPTAIVPSLDIATTLAPIIKQSYPNVLACWLGGDSVAAARRIFTDIGVPTYDTPEKAIGAFMQMVRYRRNQQLLMEVPSAISRTHLEDKKRARAIIEQVIADGRELLSEWEAKQVLAAYGIPIVETRTVNDPAAAGREAQDVGFPVALKILSPDITHKSDVGGVVLDLESAEAVAEAAERMHARLRELYPHARLAGFTVQAMARRPEGRELIVGVATDPVFGPVILFGQGGIAVEVTADRAIALPPLNGVLARELISRTRIARLLGAYRNRRAADINAICRTLVQVSDMVIDLPELQELDINPLFADADGVIALDARICVKPVKDNGLEQLAIRPYPAELEEWVQWQSAELLLRPIRPEDGAAHLAFFNALDPEDVRYRMFIRMRELSPSQLARLTQIDYDREMAFIATRRLDTGAWETLGVARVVADPDNVEAEFAVIVRSDLKGQGLGYALMKKLIAYCSDRGTQRIVGEALSYNHGILNMASNLGFEVSPSTEGGTMIMKLELKPQ</sequence>
<dbReference type="Gene3D" id="3.30.1490.20">
    <property type="entry name" value="ATP-grasp fold, A domain"/>
    <property type="match status" value="1"/>
</dbReference>
<evidence type="ECO:0000259" key="6">
    <source>
        <dbReference type="PROSITE" id="PS51186"/>
    </source>
</evidence>
<dbReference type="Pfam" id="PF13380">
    <property type="entry name" value="CoA_binding_2"/>
    <property type="match status" value="1"/>
</dbReference>
<name>A0ABU6JIR2_9BURK</name>
<dbReference type="InterPro" id="IPR016102">
    <property type="entry name" value="Succinyl-CoA_synth-like"/>
</dbReference>
<dbReference type="Gene3D" id="3.40.50.261">
    <property type="entry name" value="Succinyl-CoA synthetase domains"/>
    <property type="match status" value="2"/>
</dbReference>
<keyword evidence="8" id="KW-1185">Reference proteome</keyword>
<evidence type="ECO:0000256" key="4">
    <source>
        <dbReference type="PROSITE-ProRule" id="PRU00409"/>
    </source>
</evidence>
<dbReference type="InterPro" id="IPR032875">
    <property type="entry name" value="Succ_CoA_lig_flav_dom"/>
</dbReference>
<protein>
    <submittedName>
        <fullName evidence="7">Bifunctional acetate--CoA ligase family protein/GNAT family N-acetyltransferase</fullName>
    </submittedName>
</protein>